<evidence type="ECO:0000256" key="1">
    <source>
        <dbReference type="SAM" id="Phobius"/>
    </source>
</evidence>
<gene>
    <name evidence="2" type="ORF">S01H4_33232</name>
</gene>
<dbReference type="EMBL" id="BART01017461">
    <property type="protein sequence ID" value="GAG77998.1"/>
    <property type="molecule type" value="Genomic_DNA"/>
</dbReference>
<feature type="transmembrane region" description="Helical" evidence="1">
    <location>
        <begin position="89"/>
        <end position="110"/>
    </location>
</feature>
<feature type="transmembrane region" description="Helical" evidence="1">
    <location>
        <begin position="49"/>
        <end position="69"/>
    </location>
</feature>
<accession>X1B168</accession>
<feature type="non-terminal residue" evidence="2">
    <location>
        <position position="178"/>
    </location>
</feature>
<dbReference type="AlphaFoldDB" id="X1B168"/>
<evidence type="ECO:0000313" key="2">
    <source>
        <dbReference type="EMBL" id="GAG77998.1"/>
    </source>
</evidence>
<protein>
    <submittedName>
        <fullName evidence="2">Uncharacterized protein</fullName>
    </submittedName>
</protein>
<reference evidence="2" key="1">
    <citation type="journal article" date="2014" name="Front. Microbiol.">
        <title>High frequency of phylogenetically diverse reductive dehalogenase-homologous genes in deep subseafloor sedimentary metagenomes.</title>
        <authorList>
            <person name="Kawai M."/>
            <person name="Futagami T."/>
            <person name="Toyoda A."/>
            <person name="Takaki Y."/>
            <person name="Nishi S."/>
            <person name="Hori S."/>
            <person name="Arai W."/>
            <person name="Tsubouchi T."/>
            <person name="Morono Y."/>
            <person name="Uchiyama I."/>
            <person name="Ito T."/>
            <person name="Fujiyama A."/>
            <person name="Inagaki F."/>
            <person name="Takami H."/>
        </authorList>
    </citation>
    <scope>NUCLEOTIDE SEQUENCE</scope>
    <source>
        <strain evidence="2">Expedition CK06-06</strain>
    </source>
</reference>
<keyword evidence="1" id="KW-1133">Transmembrane helix</keyword>
<keyword evidence="1" id="KW-0812">Transmembrane</keyword>
<keyword evidence="1" id="KW-0472">Membrane</keyword>
<proteinExistence type="predicted"/>
<comment type="caution">
    <text evidence="2">The sequence shown here is derived from an EMBL/GenBank/DDBJ whole genome shotgun (WGS) entry which is preliminary data.</text>
</comment>
<sequence length="178" mass="20121">MEIEGKNEGVVKDLAERVKKGEILPKEAREELYKMGLHHKDYELKYIKITLPFAILGLIFILIPFLVKFTGLPAINSFVDLSFIFFHPIFLFTIFTILILLIIMGTYAGYLRHTRGGTKDGDEPIIHIKGGPYAVMRHPTVALLAIIPLWFSMILSLAMIVPYTIISVTGNILFFVAI</sequence>
<feature type="transmembrane region" description="Helical" evidence="1">
    <location>
        <begin position="141"/>
        <end position="166"/>
    </location>
</feature>
<name>X1B168_9ZZZZ</name>
<organism evidence="2">
    <name type="scientific">marine sediment metagenome</name>
    <dbReference type="NCBI Taxonomy" id="412755"/>
    <lineage>
        <taxon>unclassified sequences</taxon>
        <taxon>metagenomes</taxon>
        <taxon>ecological metagenomes</taxon>
    </lineage>
</organism>